<dbReference type="RefSeq" id="WP_209051435.1">
    <property type="nucleotide sequence ID" value="NZ_CP072425.1"/>
</dbReference>
<reference evidence="2 3" key="1">
    <citation type="submission" date="2021-03" db="EMBL/GenBank/DDBJ databases">
        <title>Complete Genome of Pseudoalteromonas viridis Strain BBR56, a new biocontrol bacterial candidate.</title>
        <authorList>
            <person name="Handayani D.P."/>
            <person name="Isnansetyo A."/>
            <person name="Istiqomah I."/>
            <person name="Jumina J."/>
        </authorList>
    </citation>
    <scope>NUCLEOTIDE SEQUENCE [LARGE SCALE GENOMIC DNA]</scope>
    <source>
        <strain evidence="2 3">BBR56</strain>
    </source>
</reference>
<evidence type="ECO:0000256" key="1">
    <source>
        <dbReference type="SAM" id="SignalP"/>
    </source>
</evidence>
<feature type="signal peptide" evidence="1">
    <location>
        <begin position="1"/>
        <end position="18"/>
    </location>
</feature>
<name>A0ABX7V3C7_9GAMM</name>
<keyword evidence="3" id="KW-1185">Reference proteome</keyword>
<keyword evidence="1" id="KW-0732">Signal</keyword>
<feature type="chain" id="PRO_5046602129" evidence="1">
    <location>
        <begin position="19"/>
        <end position="112"/>
    </location>
</feature>
<evidence type="ECO:0000313" key="2">
    <source>
        <dbReference type="EMBL" id="QTL34321.1"/>
    </source>
</evidence>
<protein>
    <submittedName>
        <fullName evidence="2">Uncharacterized protein</fullName>
    </submittedName>
</protein>
<proteinExistence type="predicted"/>
<gene>
    <name evidence="2" type="ORF">J5X90_12195</name>
</gene>
<dbReference type="EMBL" id="CP072425">
    <property type="protein sequence ID" value="QTL34321.1"/>
    <property type="molecule type" value="Genomic_DNA"/>
</dbReference>
<accession>A0ABX7V3C7</accession>
<dbReference type="Pfam" id="PF19454">
    <property type="entry name" value="DUF5992"/>
    <property type="match status" value="1"/>
</dbReference>
<dbReference type="InterPro" id="IPR046034">
    <property type="entry name" value="DUF5992"/>
</dbReference>
<sequence length="112" mass="12063">MNKLIMVFLMLGASYASAAPSWIHSDATVTGLRVLDGQIIIYYSGGSGPCGGRGEFPFRVKSSLVSEQTFNSIQSTIMFAYASGKKVSVYGETCETVTQVRVYDPNTNFGAD</sequence>
<organism evidence="2 3">
    <name type="scientific">Pseudoalteromonas viridis</name>
    <dbReference type="NCBI Taxonomy" id="339617"/>
    <lineage>
        <taxon>Bacteria</taxon>
        <taxon>Pseudomonadati</taxon>
        <taxon>Pseudomonadota</taxon>
        <taxon>Gammaproteobacteria</taxon>
        <taxon>Alteromonadales</taxon>
        <taxon>Pseudoalteromonadaceae</taxon>
        <taxon>Pseudoalteromonas</taxon>
    </lineage>
</organism>
<evidence type="ECO:0000313" key="3">
    <source>
        <dbReference type="Proteomes" id="UP000665025"/>
    </source>
</evidence>
<dbReference type="Proteomes" id="UP000665025">
    <property type="component" value="Chromosome 1"/>
</dbReference>